<name>A0A9P1BHE6_9DINO</name>
<proteinExistence type="predicted"/>
<keyword evidence="4" id="KW-1185">Reference proteome</keyword>
<dbReference type="EMBL" id="CAMXCT010000033">
    <property type="protein sequence ID" value="CAI3972765.1"/>
    <property type="molecule type" value="Genomic_DNA"/>
</dbReference>
<protein>
    <submittedName>
        <fullName evidence="2">Uncharacterized protein</fullName>
    </submittedName>
</protein>
<organism evidence="2">
    <name type="scientific">Cladocopium goreaui</name>
    <dbReference type="NCBI Taxonomy" id="2562237"/>
    <lineage>
        <taxon>Eukaryota</taxon>
        <taxon>Sar</taxon>
        <taxon>Alveolata</taxon>
        <taxon>Dinophyceae</taxon>
        <taxon>Suessiales</taxon>
        <taxon>Symbiodiniaceae</taxon>
        <taxon>Cladocopium</taxon>
    </lineage>
</organism>
<evidence type="ECO:0000313" key="2">
    <source>
        <dbReference type="EMBL" id="CAI3972765.1"/>
    </source>
</evidence>
<reference evidence="2" key="1">
    <citation type="submission" date="2022-10" db="EMBL/GenBank/DDBJ databases">
        <authorList>
            <person name="Chen Y."/>
            <person name="Dougan E. K."/>
            <person name="Chan C."/>
            <person name="Rhodes N."/>
            <person name="Thang M."/>
        </authorList>
    </citation>
    <scope>NUCLEOTIDE SEQUENCE</scope>
</reference>
<evidence type="ECO:0000256" key="1">
    <source>
        <dbReference type="SAM" id="MobiDB-lite"/>
    </source>
</evidence>
<comment type="caution">
    <text evidence="2">The sequence shown here is derived from an EMBL/GenBank/DDBJ whole genome shotgun (WGS) entry which is preliminary data.</text>
</comment>
<accession>A0A9P1BHE6</accession>
<sequence>MATSPTAAAAVPVVVELHAKSMEELLRLQSEAVKQVLTINQAIARKSRSRTPGYAPGSAARALRGPMAAVTAATQDDIRNEKAALKDRGSHQ</sequence>
<dbReference type="EMBL" id="CAMXCT030000033">
    <property type="protein sequence ID" value="CAL4760077.1"/>
    <property type="molecule type" value="Genomic_DNA"/>
</dbReference>
<dbReference type="EMBL" id="CAMXCT020000033">
    <property type="protein sequence ID" value="CAL1126140.1"/>
    <property type="molecule type" value="Genomic_DNA"/>
</dbReference>
<gene>
    <name evidence="2" type="ORF">C1SCF055_LOCUS1325</name>
</gene>
<dbReference type="AlphaFoldDB" id="A0A9P1BHE6"/>
<reference evidence="3" key="2">
    <citation type="submission" date="2024-04" db="EMBL/GenBank/DDBJ databases">
        <authorList>
            <person name="Chen Y."/>
            <person name="Shah S."/>
            <person name="Dougan E. K."/>
            <person name="Thang M."/>
            <person name="Chan C."/>
        </authorList>
    </citation>
    <scope>NUCLEOTIDE SEQUENCE [LARGE SCALE GENOMIC DNA]</scope>
</reference>
<evidence type="ECO:0000313" key="4">
    <source>
        <dbReference type="Proteomes" id="UP001152797"/>
    </source>
</evidence>
<dbReference type="Proteomes" id="UP001152797">
    <property type="component" value="Unassembled WGS sequence"/>
</dbReference>
<evidence type="ECO:0000313" key="3">
    <source>
        <dbReference type="EMBL" id="CAL1126140.1"/>
    </source>
</evidence>
<feature type="region of interest" description="Disordered" evidence="1">
    <location>
        <begin position="47"/>
        <end position="72"/>
    </location>
</feature>